<keyword evidence="1" id="KW-1133">Transmembrane helix</keyword>
<comment type="caution">
    <text evidence="2">The sequence shown here is derived from an EMBL/GenBank/DDBJ whole genome shotgun (WGS) entry which is preliminary data.</text>
</comment>
<feature type="transmembrane region" description="Helical" evidence="1">
    <location>
        <begin position="293"/>
        <end position="311"/>
    </location>
</feature>
<organism evidence="2 3">
    <name type="scientific">Zeaxanthinibacter enoshimensis</name>
    <dbReference type="NCBI Taxonomy" id="392009"/>
    <lineage>
        <taxon>Bacteria</taxon>
        <taxon>Pseudomonadati</taxon>
        <taxon>Bacteroidota</taxon>
        <taxon>Flavobacteriia</taxon>
        <taxon>Flavobacteriales</taxon>
        <taxon>Flavobacteriaceae</taxon>
        <taxon>Zeaxanthinibacter</taxon>
    </lineage>
</organism>
<feature type="transmembrane region" description="Helical" evidence="1">
    <location>
        <begin position="12"/>
        <end position="36"/>
    </location>
</feature>
<name>A0A4R6TML9_9FLAO</name>
<keyword evidence="3" id="KW-1185">Reference proteome</keyword>
<dbReference type="AlphaFoldDB" id="A0A4R6TML9"/>
<keyword evidence="1" id="KW-0472">Membrane</keyword>
<feature type="transmembrane region" description="Helical" evidence="1">
    <location>
        <begin position="161"/>
        <end position="182"/>
    </location>
</feature>
<evidence type="ECO:0000256" key="1">
    <source>
        <dbReference type="SAM" id="Phobius"/>
    </source>
</evidence>
<dbReference type="Proteomes" id="UP000295468">
    <property type="component" value="Unassembled WGS sequence"/>
</dbReference>
<dbReference type="RefSeq" id="WP_133642798.1">
    <property type="nucleotide sequence ID" value="NZ_SNYI01000001.1"/>
</dbReference>
<feature type="transmembrane region" description="Helical" evidence="1">
    <location>
        <begin position="238"/>
        <end position="257"/>
    </location>
</feature>
<feature type="transmembrane region" description="Helical" evidence="1">
    <location>
        <begin position="42"/>
        <end position="63"/>
    </location>
</feature>
<feature type="transmembrane region" description="Helical" evidence="1">
    <location>
        <begin position="125"/>
        <end position="149"/>
    </location>
</feature>
<proteinExistence type="predicted"/>
<feature type="transmembrane region" description="Helical" evidence="1">
    <location>
        <begin position="75"/>
        <end position="105"/>
    </location>
</feature>
<keyword evidence="1" id="KW-0812">Transmembrane</keyword>
<feature type="transmembrane region" description="Helical" evidence="1">
    <location>
        <begin position="263"/>
        <end position="281"/>
    </location>
</feature>
<sequence>MISSVFGKTKPINYIILMGFLFFFYWITHFFIFNASYEPEQILGQTLVLSLLLFSVFVVDFIVKRNQIMGGNSYAMLYYTMLFVIFPQVLMDNNAIFCGFFLLLATRRAISLKTAKDVKLKIYDASLWIALSSLFYQWALLYMVVLYVAIYFYDPKNIRNWLLPLAGTVTVALISWSFLILLGREAFFGEHFRFVWNFDLQFYASWQNSTKLIAYIVLVVFTGFLAFLKLGQLGMGRIITLRLIVISVAVGLVITLLETGPGRYPVLITFFPAATLLAKYVEIIRRHKIKEVTLVLSVLIPFAVLLLETVLK</sequence>
<accession>A0A4R6TML9</accession>
<protein>
    <submittedName>
        <fullName evidence="2">Uncharacterized protein</fullName>
    </submittedName>
</protein>
<evidence type="ECO:0000313" key="3">
    <source>
        <dbReference type="Proteomes" id="UP000295468"/>
    </source>
</evidence>
<reference evidence="2 3" key="1">
    <citation type="submission" date="2019-03" db="EMBL/GenBank/DDBJ databases">
        <title>Genomic Encyclopedia of Archaeal and Bacterial Type Strains, Phase II (KMG-II): from individual species to whole genera.</title>
        <authorList>
            <person name="Goeker M."/>
        </authorList>
    </citation>
    <scope>NUCLEOTIDE SEQUENCE [LARGE SCALE GENOMIC DNA]</scope>
    <source>
        <strain evidence="2 3">DSM 18435</strain>
    </source>
</reference>
<feature type="transmembrane region" description="Helical" evidence="1">
    <location>
        <begin position="212"/>
        <end position="231"/>
    </location>
</feature>
<gene>
    <name evidence="2" type="ORF">CLV82_0595</name>
</gene>
<evidence type="ECO:0000313" key="2">
    <source>
        <dbReference type="EMBL" id="TDQ32762.1"/>
    </source>
</evidence>
<dbReference type="EMBL" id="SNYI01000001">
    <property type="protein sequence ID" value="TDQ32762.1"/>
    <property type="molecule type" value="Genomic_DNA"/>
</dbReference>
<dbReference type="OrthoDB" id="1439867at2"/>